<accession>B8INW7</accession>
<dbReference type="KEGG" id="mno:Mnod_3574"/>
<organism evidence="1 2">
    <name type="scientific">Methylobacterium nodulans (strain LMG 21967 / CNCM I-2342 / ORS 2060)</name>
    <dbReference type="NCBI Taxonomy" id="460265"/>
    <lineage>
        <taxon>Bacteria</taxon>
        <taxon>Pseudomonadati</taxon>
        <taxon>Pseudomonadota</taxon>
        <taxon>Alphaproteobacteria</taxon>
        <taxon>Hyphomicrobiales</taxon>
        <taxon>Methylobacteriaceae</taxon>
        <taxon>Methylobacterium</taxon>
    </lineage>
</organism>
<keyword evidence="2" id="KW-1185">Reference proteome</keyword>
<dbReference type="RefSeq" id="WP_015930140.1">
    <property type="nucleotide sequence ID" value="NC_011894.1"/>
</dbReference>
<dbReference type="AlphaFoldDB" id="B8INW7"/>
<dbReference type="Proteomes" id="UP000008207">
    <property type="component" value="Chromosome"/>
</dbReference>
<dbReference type="OrthoDB" id="8009599at2"/>
<gene>
    <name evidence="1" type="ordered locus">Mnod_3574</name>
</gene>
<dbReference type="EMBL" id="CP001349">
    <property type="protein sequence ID" value="ACL58483.1"/>
    <property type="molecule type" value="Genomic_DNA"/>
</dbReference>
<evidence type="ECO:0000313" key="2">
    <source>
        <dbReference type="Proteomes" id="UP000008207"/>
    </source>
</evidence>
<protein>
    <submittedName>
        <fullName evidence="1">Uncharacterized protein</fullName>
    </submittedName>
</protein>
<sequence length="88" mass="9608">MRAAPQQIGPFRYATIGNRARVQVPSAGPYADWQLARSEVAQLRDWCDRFLDGDGCCAVPAPTGLRLVRGLSADGDRPMFEEAGDARD</sequence>
<dbReference type="STRING" id="460265.Mnod_3574"/>
<proteinExistence type="predicted"/>
<name>B8INW7_METNO</name>
<evidence type="ECO:0000313" key="1">
    <source>
        <dbReference type="EMBL" id="ACL58483.1"/>
    </source>
</evidence>
<dbReference type="HOGENOM" id="CLU_2465496_0_0_5"/>
<reference evidence="1 2" key="1">
    <citation type="submission" date="2009-01" db="EMBL/GenBank/DDBJ databases">
        <title>Complete sequence of chromosome of Methylobacterium nodulans ORS 2060.</title>
        <authorList>
            <consortium name="US DOE Joint Genome Institute"/>
            <person name="Lucas S."/>
            <person name="Copeland A."/>
            <person name="Lapidus A."/>
            <person name="Glavina del Rio T."/>
            <person name="Dalin E."/>
            <person name="Tice H."/>
            <person name="Bruce D."/>
            <person name="Goodwin L."/>
            <person name="Pitluck S."/>
            <person name="Sims D."/>
            <person name="Brettin T."/>
            <person name="Detter J.C."/>
            <person name="Han C."/>
            <person name="Larimer F."/>
            <person name="Land M."/>
            <person name="Hauser L."/>
            <person name="Kyrpides N."/>
            <person name="Ivanova N."/>
            <person name="Marx C.J."/>
            <person name="Richardson P."/>
        </authorList>
    </citation>
    <scope>NUCLEOTIDE SEQUENCE [LARGE SCALE GENOMIC DNA]</scope>
    <source>
        <strain evidence="2">LMG 21967 / CNCM I-2342 / ORS 2060</strain>
    </source>
</reference>